<dbReference type="InterPro" id="IPR001867">
    <property type="entry name" value="OmpR/PhoB-type_DNA-bd"/>
</dbReference>
<dbReference type="InterPro" id="IPR001789">
    <property type="entry name" value="Sig_transdc_resp-reg_receiver"/>
</dbReference>
<evidence type="ECO:0000259" key="10">
    <source>
        <dbReference type="PROSITE" id="PS50110"/>
    </source>
</evidence>
<reference evidence="12" key="2">
    <citation type="submission" date="2021-04" db="EMBL/GenBank/DDBJ databases">
        <authorList>
            <person name="Gilroy R."/>
        </authorList>
    </citation>
    <scope>NUCLEOTIDE SEQUENCE</scope>
    <source>
        <strain evidence="12">ChiSxjej5B17-1746</strain>
    </source>
</reference>
<dbReference type="Pfam" id="PF00486">
    <property type="entry name" value="Trans_reg_C"/>
    <property type="match status" value="1"/>
</dbReference>
<dbReference type="Gene3D" id="6.10.250.690">
    <property type="match status" value="1"/>
</dbReference>
<dbReference type="CDD" id="cd00383">
    <property type="entry name" value="trans_reg_C"/>
    <property type="match status" value="1"/>
</dbReference>
<dbReference type="SMART" id="SM00448">
    <property type="entry name" value="REC"/>
    <property type="match status" value="1"/>
</dbReference>
<evidence type="ECO:0000256" key="9">
    <source>
        <dbReference type="PROSITE-ProRule" id="PRU01091"/>
    </source>
</evidence>
<feature type="modified residue" description="4-aspartylphosphate" evidence="8">
    <location>
        <position position="56"/>
    </location>
</feature>
<keyword evidence="3" id="KW-0902">Two-component regulatory system</keyword>
<dbReference type="Gene3D" id="1.10.10.10">
    <property type="entry name" value="Winged helix-like DNA-binding domain superfamily/Winged helix DNA-binding domain"/>
    <property type="match status" value="1"/>
</dbReference>
<evidence type="ECO:0000256" key="8">
    <source>
        <dbReference type="PROSITE-ProRule" id="PRU00169"/>
    </source>
</evidence>
<dbReference type="PROSITE" id="PS50110">
    <property type="entry name" value="RESPONSE_REGULATORY"/>
    <property type="match status" value="1"/>
</dbReference>
<dbReference type="FunFam" id="1.10.10.10:FF:000018">
    <property type="entry name" value="DNA-binding response regulator ResD"/>
    <property type="match status" value="1"/>
</dbReference>
<dbReference type="InterPro" id="IPR039420">
    <property type="entry name" value="WalR-like"/>
</dbReference>
<dbReference type="GO" id="GO:0000156">
    <property type="term" value="F:phosphorelay response regulator activity"/>
    <property type="evidence" value="ECO:0007669"/>
    <property type="project" value="TreeGrafter"/>
</dbReference>
<dbReference type="Pfam" id="PF00072">
    <property type="entry name" value="Response_reg"/>
    <property type="match status" value="1"/>
</dbReference>
<accession>A0A9D1QY90</accession>
<dbReference type="PROSITE" id="PS51755">
    <property type="entry name" value="OMPR_PHOB"/>
    <property type="match status" value="1"/>
</dbReference>
<dbReference type="SUPFAM" id="SSF52172">
    <property type="entry name" value="CheY-like"/>
    <property type="match status" value="1"/>
</dbReference>
<dbReference type="GO" id="GO:0005829">
    <property type="term" value="C:cytosol"/>
    <property type="evidence" value="ECO:0007669"/>
    <property type="project" value="TreeGrafter"/>
</dbReference>
<dbReference type="FunFam" id="3.40.50.2300:FF:000001">
    <property type="entry name" value="DNA-binding response regulator PhoB"/>
    <property type="match status" value="1"/>
</dbReference>
<sequence length="228" mass="25714">MINESATVLIVEDEQDIRELLAYNLEKEGYATLQAADGKEGLDMARARKPDLILLDLMLPKLDGLAVCRELERDAATVRIPIIMLTARGEDVDRILGFELGADDYVVKPFNIRELLLRIRAILRRQTLVESNPVLARHGVSVDPAAHRAAVLGHDVELTATEFRLMEDLLRNAGRVRTREELLAAVWGYQFEGYARTVDTHIRRLRNKLGEAADIIETVRGVGYRCKE</sequence>
<dbReference type="GO" id="GO:0000976">
    <property type="term" value="F:transcription cis-regulatory region binding"/>
    <property type="evidence" value="ECO:0007669"/>
    <property type="project" value="TreeGrafter"/>
</dbReference>
<comment type="function">
    <text evidence="7">This protein is a positive regulator for the phosphate regulon. Transcription of this operon is positively regulated by PhoB and PhoR when phosphate is limited.</text>
</comment>
<evidence type="ECO:0000256" key="4">
    <source>
        <dbReference type="ARBA" id="ARBA00023015"/>
    </source>
</evidence>
<evidence type="ECO:0000256" key="7">
    <source>
        <dbReference type="ARBA" id="ARBA00024735"/>
    </source>
</evidence>
<evidence type="ECO:0000256" key="2">
    <source>
        <dbReference type="ARBA" id="ARBA00022553"/>
    </source>
</evidence>
<comment type="caution">
    <text evidence="12">The sequence shown here is derived from an EMBL/GenBank/DDBJ whole genome shotgun (WGS) entry which is preliminary data.</text>
</comment>
<feature type="domain" description="Response regulatory" evidence="10">
    <location>
        <begin position="7"/>
        <end position="123"/>
    </location>
</feature>
<feature type="DNA-binding region" description="OmpR/PhoB-type" evidence="9">
    <location>
        <begin position="132"/>
        <end position="228"/>
    </location>
</feature>
<protein>
    <recommendedName>
        <fullName evidence="1">Phosphate regulon transcriptional regulatory protein PhoB</fullName>
    </recommendedName>
</protein>
<evidence type="ECO:0000256" key="5">
    <source>
        <dbReference type="ARBA" id="ARBA00023125"/>
    </source>
</evidence>
<keyword evidence="6" id="KW-0804">Transcription</keyword>
<evidence type="ECO:0000313" key="13">
    <source>
        <dbReference type="Proteomes" id="UP000824264"/>
    </source>
</evidence>
<dbReference type="Gene3D" id="3.40.50.2300">
    <property type="match status" value="1"/>
</dbReference>
<feature type="domain" description="OmpR/PhoB-type" evidence="11">
    <location>
        <begin position="132"/>
        <end position="228"/>
    </location>
</feature>
<dbReference type="PANTHER" id="PTHR48111:SF21">
    <property type="entry name" value="DNA-BINDING DUAL MASTER TRANSCRIPTIONAL REGULATOR RPAA"/>
    <property type="match status" value="1"/>
</dbReference>
<keyword evidence="2 8" id="KW-0597">Phosphoprotein</keyword>
<dbReference type="InterPro" id="IPR016032">
    <property type="entry name" value="Sig_transdc_resp-reg_C-effctor"/>
</dbReference>
<keyword evidence="4" id="KW-0805">Transcription regulation</keyword>
<dbReference type="PANTHER" id="PTHR48111">
    <property type="entry name" value="REGULATOR OF RPOS"/>
    <property type="match status" value="1"/>
</dbReference>
<reference evidence="12" key="1">
    <citation type="journal article" date="2021" name="PeerJ">
        <title>Extensive microbial diversity within the chicken gut microbiome revealed by metagenomics and culture.</title>
        <authorList>
            <person name="Gilroy R."/>
            <person name="Ravi A."/>
            <person name="Getino M."/>
            <person name="Pursley I."/>
            <person name="Horton D.L."/>
            <person name="Alikhan N.F."/>
            <person name="Baker D."/>
            <person name="Gharbi K."/>
            <person name="Hall N."/>
            <person name="Watson M."/>
            <person name="Adriaenssens E.M."/>
            <person name="Foster-Nyarko E."/>
            <person name="Jarju S."/>
            <person name="Secka A."/>
            <person name="Antonio M."/>
            <person name="Oren A."/>
            <person name="Chaudhuri R.R."/>
            <person name="La Ragione R."/>
            <person name="Hildebrand F."/>
            <person name="Pallen M.J."/>
        </authorList>
    </citation>
    <scope>NUCLEOTIDE SEQUENCE</scope>
    <source>
        <strain evidence="12">ChiSxjej5B17-1746</strain>
    </source>
</reference>
<name>A0A9D1QY90_9BACT</name>
<organism evidence="12 13">
    <name type="scientific">Candidatus Bilophila faecipullorum</name>
    <dbReference type="NCBI Taxonomy" id="2838482"/>
    <lineage>
        <taxon>Bacteria</taxon>
        <taxon>Pseudomonadati</taxon>
        <taxon>Thermodesulfobacteriota</taxon>
        <taxon>Desulfovibrionia</taxon>
        <taxon>Desulfovibrionales</taxon>
        <taxon>Desulfovibrionaceae</taxon>
        <taxon>Bilophila</taxon>
    </lineage>
</organism>
<evidence type="ECO:0000256" key="1">
    <source>
        <dbReference type="ARBA" id="ARBA00013332"/>
    </source>
</evidence>
<dbReference type="Proteomes" id="UP000824264">
    <property type="component" value="Unassembled WGS sequence"/>
</dbReference>
<dbReference type="SUPFAM" id="SSF46894">
    <property type="entry name" value="C-terminal effector domain of the bipartite response regulators"/>
    <property type="match status" value="1"/>
</dbReference>
<gene>
    <name evidence="12" type="ORF">H9874_03850</name>
</gene>
<evidence type="ECO:0000259" key="11">
    <source>
        <dbReference type="PROSITE" id="PS51755"/>
    </source>
</evidence>
<evidence type="ECO:0000256" key="3">
    <source>
        <dbReference type="ARBA" id="ARBA00023012"/>
    </source>
</evidence>
<dbReference type="InterPro" id="IPR011006">
    <property type="entry name" value="CheY-like_superfamily"/>
</dbReference>
<dbReference type="EMBL" id="DXGI01000137">
    <property type="protein sequence ID" value="HIW78261.1"/>
    <property type="molecule type" value="Genomic_DNA"/>
</dbReference>
<dbReference type="GO" id="GO:0006355">
    <property type="term" value="P:regulation of DNA-templated transcription"/>
    <property type="evidence" value="ECO:0007669"/>
    <property type="project" value="InterPro"/>
</dbReference>
<dbReference type="InterPro" id="IPR036388">
    <property type="entry name" value="WH-like_DNA-bd_sf"/>
</dbReference>
<keyword evidence="5 9" id="KW-0238">DNA-binding</keyword>
<dbReference type="GO" id="GO:0032993">
    <property type="term" value="C:protein-DNA complex"/>
    <property type="evidence" value="ECO:0007669"/>
    <property type="project" value="TreeGrafter"/>
</dbReference>
<dbReference type="SMART" id="SM00862">
    <property type="entry name" value="Trans_reg_C"/>
    <property type="match status" value="1"/>
</dbReference>
<dbReference type="AlphaFoldDB" id="A0A9D1QY90"/>
<evidence type="ECO:0000313" key="12">
    <source>
        <dbReference type="EMBL" id="HIW78261.1"/>
    </source>
</evidence>
<proteinExistence type="predicted"/>
<evidence type="ECO:0000256" key="6">
    <source>
        <dbReference type="ARBA" id="ARBA00023163"/>
    </source>
</evidence>